<proteinExistence type="predicted"/>
<accession>A0A9D2BGQ6</accession>
<feature type="transmembrane region" description="Helical" evidence="1">
    <location>
        <begin position="182"/>
        <end position="214"/>
    </location>
</feature>
<sequence length="786" mass="89664">MKKKSAVNRRSLCILALVLLASGLLVYWKYVFGNQLFVFNDIGSDTMQQYVMHYQTIINHVRDGNISFWDFNNGFGTNLFQLNLFDPTLDLLYLTGILTGTEHLLYYLVYLQIFRMILAGVFCYIFLSQFSYGDRSKMVAAYIYGLNGFMMVWGQHYQFGIALTYLPFLLYFLEKSLKTKKFYLPLCVMSCLQIVYSFYLGYMAFAAAGIYLIFRLCYLEGMTVREKLTMFAKRVGSMFLGIGMGAAALLPGAYVVFGISTRMEADGSFLQKLKAMFTPYPLQYYKTLVLKFFSGHLNGRNADYNGYMNYYEDPNVFFGTLFLIVLVQYVFLFCRKSQCRKKKIAGICAIVLSAVIYLLPLGGIAFNGFASYPTLRFTFVFMPFFALLTADVLERILVKKEISRIGLILSAVMIAGIYLYRLTAVEGTTFRVNVLALTVTGVLMAGVLWWCGTKRTLRFRNIPYYVLCVLVAVNMLCEGYTSAANRVTVEKNSSYFSELYLEDIQDALAWLRETDDSFYRVEKDFNSVTYCMDALAQDYRGISTYNSTMNGNLQYFLKTYFPEVLWANESHIRFCQYSWNPEFASLCGIKYLLSRDPDLTTPGYHRMEQQFGSIYIYQLDIMESFGKYFSATVTEEEFDSLLEEELPAVAMNRVLVLPEDEEQMNGEGTGSVSVQDTGNDSYLTGTVRCDSDGYVMLPVPYEGGWSVYVDGEETELVKADFGFMAFRVDVGDHSFELKFAPPLLKEGLIVSAVCWLAALLLALFVFLKSKNNSDNTRKDHKAQHAD</sequence>
<feature type="transmembrane region" description="Helical" evidence="1">
    <location>
        <begin position="346"/>
        <end position="369"/>
    </location>
</feature>
<feature type="transmembrane region" description="Helical" evidence="1">
    <location>
        <begin position="316"/>
        <end position="334"/>
    </location>
</feature>
<organism evidence="2 3">
    <name type="scientific">Candidatus Fusicatenibacter merdavium</name>
    <dbReference type="NCBI Taxonomy" id="2838600"/>
    <lineage>
        <taxon>Bacteria</taxon>
        <taxon>Bacillati</taxon>
        <taxon>Bacillota</taxon>
        <taxon>Clostridia</taxon>
        <taxon>Lachnospirales</taxon>
        <taxon>Lachnospiraceae</taxon>
        <taxon>Fusicatenibacter</taxon>
    </lineage>
</organism>
<dbReference type="PANTHER" id="PTHR38454:SF1">
    <property type="entry name" value="INTEGRAL MEMBRANE PROTEIN"/>
    <property type="match status" value="1"/>
</dbReference>
<dbReference type="EMBL" id="DXEK01000002">
    <property type="protein sequence ID" value="HIX76000.1"/>
    <property type="molecule type" value="Genomic_DNA"/>
</dbReference>
<feature type="transmembrane region" description="Helical" evidence="1">
    <location>
        <begin position="405"/>
        <end position="422"/>
    </location>
</feature>
<feature type="transmembrane region" description="Helical" evidence="1">
    <location>
        <begin position="748"/>
        <end position="767"/>
    </location>
</feature>
<dbReference type="Proteomes" id="UP000886890">
    <property type="component" value="Unassembled WGS sequence"/>
</dbReference>
<evidence type="ECO:0000313" key="2">
    <source>
        <dbReference type="EMBL" id="HIX76000.1"/>
    </source>
</evidence>
<comment type="caution">
    <text evidence="2">The sequence shown here is derived from an EMBL/GenBank/DDBJ whole genome shotgun (WGS) entry which is preliminary data.</text>
</comment>
<name>A0A9D2BGQ6_9FIRM</name>
<feature type="transmembrane region" description="Helical" evidence="1">
    <location>
        <begin position="104"/>
        <end position="127"/>
    </location>
</feature>
<protein>
    <submittedName>
        <fullName evidence="2">YfhO family protein</fullName>
    </submittedName>
</protein>
<reference evidence="2" key="2">
    <citation type="submission" date="2021-04" db="EMBL/GenBank/DDBJ databases">
        <authorList>
            <person name="Gilroy R."/>
        </authorList>
    </citation>
    <scope>NUCLEOTIDE SEQUENCE</scope>
    <source>
        <strain evidence="2">CHK183-1962</strain>
    </source>
</reference>
<feature type="transmembrane region" description="Helical" evidence="1">
    <location>
        <begin position="375"/>
        <end position="393"/>
    </location>
</feature>
<reference evidence="2" key="1">
    <citation type="journal article" date="2021" name="PeerJ">
        <title>Extensive microbial diversity within the chicken gut microbiome revealed by metagenomics and culture.</title>
        <authorList>
            <person name="Gilroy R."/>
            <person name="Ravi A."/>
            <person name="Getino M."/>
            <person name="Pursley I."/>
            <person name="Horton D.L."/>
            <person name="Alikhan N.F."/>
            <person name="Baker D."/>
            <person name="Gharbi K."/>
            <person name="Hall N."/>
            <person name="Watson M."/>
            <person name="Adriaenssens E.M."/>
            <person name="Foster-Nyarko E."/>
            <person name="Jarju S."/>
            <person name="Secka A."/>
            <person name="Antonio M."/>
            <person name="Oren A."/>
            <person name="Chaudhuri R.R."/>
            <person name="La Ragione R."/>
            <person name="Hildebrand F."/>
            <person name="Pallen M.J."/>
        </authorList>
    </citation>
    <scope>NUCLEOTIDE SEQUENCE</scope>
    <source>
        <strain evidence="2">CHK183-1962</strain>
    </source>
</reference>
<dbReference type="PANTHER" id="PTHR38454">
    <property type="entry name" value="INTEGRAL MEMBRANE PROTEIN-RELATED"/>
    <property type="match status" value="1"/>
</dbReference>
<keyword evidence="1" id="KW-1133">Transmembrane helix</keyword>
<feature type="transmembrane region" description="Helical" evidence="1">
    <location>
        <begin position="235"/>
        <end position="257"/>
    </location>
</feature>
<feature type="transmembrane region" description="Helical" evidence="1">
    <location>
        <begin position="434"/>
        <end position="452"/>
    </location>
</feature>
<keyword evidence="1" id="KW-0812">Transmembrane</keyword>
<dbReference type="InterPro" id="IPR018580">
    <property type="entry name" value="Uncharacterised_YfhO"/>
</dbReference>
<feature type="transmembrane region" description="Helical" evidence="1">
    <location>
        <begin position="464"/>
        <end position="483"/>
    </location>
</feature>
<keyword evidence="1" id="KW-0472">Membrane</keyword>
<dbReference type="AlphaFoldDB" id="A0A9D2BGQ6"/>
<evidence type="ECO:0000256" key="1">
    <source>
        <dbReference type="SAM" id="Phobius"/>
    </source>
</evidence>
<feature type="transmembrane region" description="Helical" evidence="1">
    <location>
        <begin position="12"/>
        <end position="30"/>
    </location>
</feature>
<feature type="transmembrane region" description="Helical" evidence="1">
    <location>
        <begin position="139"/>
        <end position="162"/>
    </location>
</feature>
<evidence type="ECO:0000313" key="3">
    <source>
        <dbReference type="Proteomes" id="UP000886890"/>
    </source>
</evidence>
<gene>
    <name evidence="2" type="ORF">H9734_00130</name>
</gene>
<dbReference type="Pfam" id="PF09586">
    <property type="entry name" value="YfhO"/>
    <property type="match status" value="2"/>
</dbReference>